<evidence type="ECO:0000313" key="9">
    <source>
        <dbReference type="EMBL" id="KTD65672.1"/>
    </source>
</evidence>
<dbReference type="Proteomes" id="UP000054877">
    <property type="component" value="Unassembled WGS sequence"/>
</dbReference>
<dbReference type="OrthoDB" id="5741235at2"/>
<dbReference type="RefSeq" id="WP_058482327.1">
    <property type="nucleotide sequence ID" value="NZ_CAAAII010000003.1"/>
</dbReference>
<comment type="similarity">
    <text evidence="6 7">Belongs to the FliO/MopB family.</text>
</comment>
<dbReference type="GO" id="GO:0005886">
    <property type="term" value="C:plasma membrane"/>
    <property type="evidence" value="ECO:0007669"/>
    <property type="project" value="UniProtKB-SubCell"/>
</dbReference>
<dbReference type="NCBIfam" id="TIGR03500">
    <property type="entry name" value="FliO_TIGR"/>
    <property type="match status" value="1"/>
</dbReference>
<dbReference type="PATRIC" id="fig|452.5.peg.421"/>
<keyword evidence="10" id="KW-1185">Reference proteome</keyword>
<evidence type="ECO:0000256" key="1">
    <source>
        <dbReference type="ARBA" id="ARBA00022475"/>
    </source>
</evidence>
<feature type="signal peptide" evidence="8">
    <location>
        <begin position="1"/>
        <end position="19"/>
    </location>
</feature>
<dbReference type="Pfam" id="PF04347">
    <property type="entry name" value="FliO"/>
    <property type="match status" value="1"/>
</dbReference>
<evidence type="ECO:0000256" key="6">
    <source>
        <dbReference type="ARBA" id="ARBA00037937"/>
    </source>
</evidence>
<keyword evidence="4 7" id="KW-0472">Membrane</keyword>
<organism evidence="9 10">
    <name type="scientific">Legionella spiritensis</name>
    <dbReference type="NCBI Taxonomy" id="452"/>
    <lineage>
        <taxon>Bacteria</taxon>
        <taxon>Pseudomonadati</taxon>
        <taxon>Pseudomonadota</taxon>
        <taxon>Gammaproteobacteria</taxon>
        <taxon>Legionellales</taxon>
        <taxon>Legionellaceae</taxon>
        <taxon>Legionella</taxon>
    </lineage>
</organism>
<dbReference type="GO" id="GO:0009425">
    <property type="term" value="C:bacterial-type flagellum basal body"/>
    <property type="evidence" value="ECO:0007669"/>
    <property type="project" value="UniProtKB-SubCell"/>
</dbReference>
<dbReference type="PANTHER" id="PTHR38766:SF1">
    <property type="entry name" value="FLAGELLAR PROTEIN FLIO"/>
    <property type="match status" value="1"/>
</dbReference>
<dbReference type="GO" id="GO:0044781">
    <property type="term" value="P:bacterial-type flagellum organization"/>
    <property type="evidence" value="ECO:0007669"/>
    <property type="project" value="UniProtKB-UniRule"/>
</dbReference>
<feature type="chain" id="PRO_5006918444" description="Flagellar protein" evidence="8">
    <location>
        <begin position="20"/>
        <end position="137"/>
    </location>
</feature>
<comment type="caution">
    <text evidence="9">The sequence shown here is derived from an EMBL/GenBank/DDBJ whole genome shotgun (WGS) entry which is preliminary data.</text>
</comment>
<proteinExistence type="inferred from homology"/>
<dbReference type="PANTHER" id="PTHR38766">
    <property type="entry name" value="FLAGELLAR PROTEIN FLIO"/>
    <property type="match status" value="1"/>
</dbReference>
<keyword evidence="1 7" id="KW-1003">Cell membrane</keyword>
<keyword evidence="9" id="KW-0969">Cilium</keyword>
<keyword evidence="9" id="KW-0966">Cell projection</keyword>
<dbReference type="InterPro" id="IPR052205">
    <property type="entry name" value="FliO/MopB"/>
</dbReference>
<keyword evidence="2 7" id="KW-0812">Transmembrane</keyword>
<evidence type="ECO:0000256" key="2">
    <source>
        <dbReference type="ARBA" id="ARBA00022692"/>
    </source>
</evidence>
<dbReference type="AlphaFoldDB" id="A0A0W0Z966"/>
<keyword evidence="8" id="KW-0732">Signal</keyword>
<dbReference type="EMBL" id="LNYX01000005">
    <property type="protein sequence ID" value="KTD65672.1"/>
    <property type="molecule type" value="Genomic_DNA"/>
</dbReference>
<reference evidence="9 10" key="1">
    <citation type="submission" date="2015-11" db="EMBL/GenBank/DDBJ databases">
        <title>Genomic analysis of 38 Legionella species identifies large and diverse effector repertoires.</title>
        <authorList>
            <person name="Burstein D."/>
            <person name="Amaro F."/>
            <person name="Zusman T."/>
            <person name="Lifshitz Z."/>
            <person name="Cohen O."/>
            <person name="Gilbert J.A."/>
            <person name="Pupko T."/>
            <person name="Shuman H.A."/>
            <person name="Segal G."/>
        </authorList>
    </citation>
    <scope>NUCLEOTIDE SEQUENCE [LARGE SCALE GENOMIC DNA]</scope>
    <source>
        <strain evidence="9 10">Mt.St.Helens-9</strain>
    </source>
</reference>
<comment type="subcellular location">
    <subcellularLocation>
        <location evidence="7">Cell membrane</location>
    </subcellularLocation>
    <subcellularLocation>
        <location evidence="7">Bacterial flagellum basal body</location>
    </subcellularLocation>
</comment>
<evidence type="ECO:0000256" key="5">
    <source>
        <dbReference type="ARBA" id="ARBA00023143"/>
    </source>
</evidence>
<feature type="transmembrane region" description="Helical" evidence="7">
    <location>
        <begin position="35"/>
        <end position="56"/>
    </location>
</feature>
<keyword evidence="5 7" id="KW-0975">Bacterial flagellum</keyword>
<evidence type="ECO:0000256" key="8">
    <source>
        <dbReference type="SAM" id="SignalP"/>
    </source>
</evidence>
<protein>
    <recommendedName>
        <fullName evidence="7">Flagellar protein</fullName>
    </recommendedName>
</protein>
<keyword evidence="3 7" id="KW-1133">Transmembrane helix</keyword>
<dbReference type="InterPro" id="IPR022781">
    <property type="entry name" value="Flagellar_biosynth_FliO"/>
</dbReference>
<name>A0A0W0Z966_LEGSP</name>
<evidence type="ECO:0000256" key="7">
    <source>
        <dbReference type="RuleBase" id="RU362064"/>
    </source>
</evidence>
<evidence type="ECO:0000256" key="3">
    <source>
        <dbReference type="ARBA" id="ARBA00022989"/>
    </source>
</evidence>
<keyword evidence="9" id="KW-0282">Flagellum</keyword>
<accession>A0A0W0Z966</accession>
<dbReference type="STRING" id="452.Lspi_0384"/>
<sequence>MNRTTSFLLLGLFPLHAIAETSMPTGNAAVSSAELLRILGGLLFVVLLIAVFAWLVKRLNRGGMGIGGPFKILACASLGTREKIMMLQVGERFLLLGVTAGGITTLYDFGEELPPGFQGNGKTSFAELLKQVMGKGK</sequence>
<evidence type="ECO:0000256" key="4">
    <source>
        <dbReference type="ARBA" id="ARBA00023136"/>
    </source>
</evidence>
<gene>
    <name evidence="9" type="primary">fliO</name>
    <name evidence="9" type="ORF">Lspi_0384</name>
</gene>
<evidence type="ECO:0000313" key="10">
    <source>
        <dbReference type="Proteomes" id="UP000054877"/>
    </source>
</evidence>